<proteinExistence type="predicted"/>
<evidence type="ECO:0000313" key="1">
    <source>
        <dbReference type="EMBL" id="EJX06983.1"/>
    </source>
</evidence>
<sequence>MSACAISFASAFGEAALPDFSEPLMTYRANTRYEEIFSNSERKSFITSFQRSP</sequence>
<comment type="caution">
    <text evidence="1">The sequence shown here is derived from an EMBL/GenBank/DDBJ whole genome shotgun (WGS) entry which is preliminary data.</text>
</comment>
<name>J9GVP0_9ZZZZ</name>
<accession>J9GVP0</accession>
<protein>
    <submittedName>
        <fullName evidence="1">Uncharacterized protein</fullName>
    </submittedName>
</protein>
<reference evidence="1" key="1">
    <citation type="journal article" date="2012" name="PLoS ONE">
        <title>Gene sets for utilization of primary and secondary nutrition supplies in the distal gut of endangered iberian lynx.</title>
        <authorList>
            <person name="Alcaide M."/>
            <person name="Messina E."/>
            <person name="Richter M."/>
            <person name="Bargiela R."/>
            <person name="Peplies J."/>
            <person name="Huws S.A."/>
            <person name="Newbold C.J."/>
            <person name="Golyshin P.N."/>
            <person name="Simon M.A."/>
            <person name="Lopez G."/>
            <person name="Yakimov M.M."/>
            <person name="Ferrer M."/>
        </authorList>
    </citation>
    <scope>NUCLEOTIDE SEQUENCE</scope>
</reference>
<organism evidence="1">
    <name type="scientific">gut metagenome</name>
    <dbReference type="NCBI Taxonomy" id="749906"/>
    <lineage>
        <taxon>unclassified sequences</taxon>
        <taxon>metagenomes</taxon>
        <taxon>organismal metagenomes</taxon>
    </lineage>
</organism>
<gene>
    <name evidence="1" type="ORF">EVA_04909</name>
</gene>
<dbReference type="EMBL" id="AMCI01001002">
    <property type="protein sequence ID" value="EJX06983.1"/>
    <property type="molecule type" value="Genomic_DNA"/>
</dbReference>
<dbReference type="AlphaFoldDB" id="J9GVP0"/>